<accession>A0AAU8KDW4</accession>
<dbReference type="AlphaFoldDB" id="A0AAU8KDW4"/>
<feature type="region of interest" description="Disordered" evidence="1">
    <location>
        <begin position="1"/>
        <end position="56"/>
    </location>
</feature>
<proteinExistence type="predicted"/>
<sequence>MSEARTDTTQQRPTGADEGAGTSGSGKHRGGASTENTSVPPHGRHRRPAEAESAAA</sequence>
<gene>
    <name evidence="2" type="ORF">R1Y80_09215</name>
</gene>
<evidence type="ECO:0000313" key="2">
    <source>
        <dbReference type="EMBL" id="XCN13820.1"/>
    </source>
</evidence>
<evidence type="ECO:0000256" key="1">
    <source>
        <dbReference type="SAM" id="MobiDB-lite"/>
    </source>
</evidence>
<reference evidence="2" key="1">
    <citation type="submission" date="2023-10" db="EMBL/GenBank/DDBJ databases">
        <title>Complete genome sequence of Streptomyces sp. JL1001.</title>
        <authorList>
            <person name="Jiang L."/>
        </authorList>
    </citation>
    <scope>NUCLEOTIDE SEQUENCE</scope>
    <source>
        <strain evidence="2">JL1001</strain>
    </source>
</reference>
<protein>
    <submittedName>
        <fullName evidence="2">Uncharacterized protein</fullName>
    </submittedName>
</protein>
<organism evidence="2">
    <name type="scientific">Streptomyces sp. JL1001</name>
    <dbReference type="NCBI Taxonomy" id="3078227"/>
    <lineage>
        <taxon>Bacteria</taxon>
        <taxon>Bacillati</taxon>
        <taxon>Actinomycetota</taxon>
        <taxon>Actinomycetes</taxon>
        <taxon>Kitasatosporales</taxon>
        <taxon>Streptomycetaceae</taxon>
        <taxon>Streptomyces</taxon>
    </lineage>
</organism>
<name>A0AAU8KDW4_9ACTN</name>
<dbReference type="RefSeq" id="WP_176725686.1">
    <property type="nucleotide sequence ID" value="NZ_CP136798.1"/>
</dbReference>
<dbReference type="EMBL" id="CP136798">
    <property type="protein sequence ID" value="XCN13820.1"/>
    <property type="molecule type" value="Genomic_DNA"/>
</dbReference>